<evidence type="ECO:0000259" key="1">
    <source>
        <dbReference type="SMART" id="SM00306"/>
    </source>
</evidence>
<dbReference type="SMART" id="SM00306">
    <property type="entry name" value="HintN"/>
    <property type="match status" value="1"/>
</dbReference>
<dbReference type="Pfam" id="PF07591">
    <property type="entry name" value="PT-HINT"/>
    <property type="match status" value="1"/>
</dbReference>
<dbReference type="CDD" id="cd00081">
    <property type="entry name" value="Hint"/>
    <property type="match status" value="1"/>
</dbReference>
<dbReference type="InterPro" id="IPR036844">
    <property type="entry name" value="Hint_dom_sf"/>
</dbReference>
<evidence type="ECO:0000313" key="3">
    <source>
        <dbReference type="Proteomes" id="UP001250538"/>
    </source>
</evidence>
<name>A0AAJ2JRX9_9BACL</name>
<dbReference type="SUPFAM" id="SSF51294">
    <property type="entry name" value="Hedgehog/intein (Hint) domain"/>
    <property type="match status" value="1"/>
</dbReference>
<dbReference type="AlphaFoldDB" id="A0AAJ2JRX9"/>
<dbReference type="InterPro" id="IPR003587">
    <property type="entry name" value="Hint_dom_N"/>
</dbReference>
<organism evidence="2 3">
    <name type="scientific">Paenibacillus suaedae</name>
    <dbReference type="NCBI Taxonomy" id="3077233"/>
    <lineage>
        <taxon>Bacteria</taxon>
        <taxon>Bacillati</taxon>
        <taxon>Bacillota</taxon>
        <taxon>Bacilli</taxon>
        <taxon>Bacillales</taxon>
        <taxon>Paenibacillaceae</taxon>
        <taxon>Paenibacillus</taxon>
    </lineage>
</organism>
<accession>A0AAJ2JRX9</accession>
<gene>
    <name evidence="2" type="ORF">RQP50_02405</name>
</gene>
<dbReference type="PROSITE" id="PS50817">
    <property type="entry name" value="INTEIN_N_TER"/>
    <property type="match status" value="1"/>
</dbReference>
<reference evidence="3" key="1">
    <citation type="submission" date="2023-09" db="EMBL/GenBank/DDBJ databases">
        <title>Paenibacillus sp. chi10 Genome sequencing and assembly.</title>
        <authorList>
            <person name="Kim I."/>
        </authorList>
    </citation>
    <scope>NUCLEOTIDE SEQUENCE [LARGE SCALE GENOMIC DNA]</scope>
    <source>
        <strain evidence="3">chi10</strain>
    </source>
</reference>
<sequence length="351" mass="38745">MNLYTYVYNNPLIHLDPTGNVVYPISPSLTCAVDMGNCKSNLDAQVKAGKAIAVEGANFLILDDVNTLMNPDGSLNEKALTLASFLPWGKLLKAEKVVSKGSKAAKSLAKCNCFTAGTKVLTDEGEKDIEDIEVGDKVLSKNEETGEQAYKEVTALHRNEKDTTYKLTVGNQVIETTDNHPFWVESKGWVLAVDLKAGDELVQSNGNYLEIDNIEIVHHDTKVKVYNFTVADFHTYFVSSLGIWVHNIGGCLDWSKAEAHVRKHEINDLTKPSHGIFSGDAVEIVEGAWAKIKDKKIRAQYDSNQKNWYYEVVYNNSGIAGGKFGDGSTLNKVRIVVNNASENRIITAFPK</sequence>
<dbReference type="Gene3D" id="2.170.16.10">
    <property type="entry name" value="Hedgehog/Intein (Hint) domain"/>
    <property type="match status" value="1"/>
</dbReference>
<feature type="domain" description="Hint" evidence="1">
    <location>
        <begin position="111"/>
        <end position="205"/>
    </location>
</feature>
<protein>
    <submittedName>
        <fullName evidence="2">Polymorphic toxin-type HINT domain-containing protein</fullName>
    </submittedName>
</protein>
<dbReference type="NCBIfam" id="TIGR01445">
    <property type="entry name" value="intein_Nterm"/>
    <property type="match status" value="1"/>
</dbReference>
<dbReference type="GO" id="GO:0016539">
    <property type="term" value="P:intein-mediated protein splicing"/>
    <property type="evidence" value="ECO:0007669"/>
    <property type="project" value="InterPro"/>
</dbReference>
<comment type="caution">
    <text evidence="2">The sequence shown here is derived from an EMBL/GenBank/DDBJ whole genome shotgun (WGS) entry which is preliminary data.</text>
</comment>
<keyword evidence="3" id="KW-1185">Reference proteome</keyword>
<evidence type="ECO:0000313" key="2">
    <source>
        <dbReference type="EMBL" id="MDT8975092.1"/>
    </source>
</evidence>
<dbReference type="EMBL" id="JAVYAA010000001">
    <property type="protein sequence ID" value="MDT8975092.1"/>
    <property type="molecule type" value="Genomic_DNA"/>
</dbReference>
<dbReference type="InterPro" id="IPR006141">
    <property type="entry name" value="Intein_N"/>
</dbReference>
<proteinExistence type="predicted"/>
<dbReference type="Proteomes" id="UP001250538">
    <property type="component" value="Unassembled WGS sequence"/>
</dbReference>
<dbReference type="InterPro" id="IPR030934">
    <property type="entry name" value="Intein_C"/>
</dbReference>
<dbReference type="NCBIfam" id="TIGR01443">
    <property type="entry name" value="intein_Cterm"/>
    <property type="match status" value="1"/>
</dbReference>